<gene>
    <name evidence="1" type="ORF">LSAT_V11C400216190</name>
</gene>
<name>A0A9R1VX16_LACSA</name>
<evidence type="ECO:0008006" key="3">
    <source>
        <dbReference type="Google" id="ProtNLM"/>
    </source>
</evidence>
<evidence type="ECO:0000313" key="1">
    <source>
        <dbReference type="EMBL" id="KAJ0214175.1"/>
    </source>
</evidence>
<reference evidence="1 2" key="1">
    <citation type="journal article" date="2017" name="Nat. Commun.">
        <title>Genome assembly with in vitro proximity ligation data and whole-genome triplication in lettuce.</title>
        <authorList>
            <person name="Reyes-Chin-Wo S."/>
            <person name="Wang Z."/>
            <person name="Yang X."/>
            <person name="Kozik A."/>
            <person name="Arikit S."/>
            <person name="Song C."/>
            <person name="Xia L."/>
            <person name="Froenicke L."/>
            <person name="Lavelle D.O."/>
            <person name="Truco M.J."/>
            <person name="Xia R."/>
            <person name="Zhu S."/>
            <person name="Xu C."/>
            <person name="Xu H."/>
            <person name="Xu X."/>
            <person name="Cox K."/>
            <person name="Korf I."/>
            <person name="Meyers B.C."/>
            <person name="Michelmore R.W."/>
        </authorList>
    </citation>
    <scope>NUCLEOTIDE SEQUENCE [LARGE SCALE GENOMIC DNA]</scope>
    <source>
        <strain evidence="2">cv. Salinas</strain>
        <tissue evidence="1">Seedlings</tissue>
    </source>
</reference>
<dbReference type="EMBL" id="NBSK02000004">
    <property type="protein sequence ID" value="KAJ0214175.1"/>
    <property type="molecule type" value="Genomic_DNA"/>
</dbReference>
<sequence length="161" mass="19290">MLYATGMVKIYQRLVILIFESVNGTTHYIVKKFFELHNHPTESIEDICHMTKQRMISYSEKVFIVRTSKVKIGEIIAHNLQEVLKGGYEYIREKVGNYRNWRICVSMTLFYKDSQIMINKMNDYRDHYPNYSFEFLSDGDHLAAMVWIEEREKEFMPILEK</sequence>
<dbReference type="AlphaFoldDB" id="A0A9R1VX16"/>
<dbReference type="Proteomes" id="UP000235145">
    <property type="component" value="Unassembled WGS sequence"/>
</dbReference>
<proteinExistence type="predicted"/>
<organism evidence="1 2">
    <name type="scientific">Lactuca sativa</name>
    <name type="common">Garden lettuce</name>
    <dbReference type="NCBI Taxonomy" id="4236"/>
    <lineage>
        <taxon>Eukaryota</taxon>
        <taxon>Viridiplantae</taxon>
        <taxon>Streptophyta</taxon>
        <taxon>Embryophyta</taxon>
        <taxon>Tracheophyta</taxon>
        <taxon>Spermatophyta</taxon>
        <taxon>Magnoliopsida</taxon>
        <taxon>eudicotyledons</taxon>
        <taxon>Gunneridae</taxon>
        <taxon>Pentapetalae</taxon>
        <taxon>asterids</taxon>
        <taxon>campanulids</taxon>
        <taxon>Asterales</taxon>
        <taxon>Asteraceae</taxon>
        <taxon>Cichorioideae</taxon>
        <taxon>Cichorieae</taxon>
        <taxon>Lactucinae</taxon>
        <taxon>Lactuca</taxon>
    </lineage>
</organism>
<dbReference type="PANTHER" id="PTHR47718:SF12">
    <property type="entry name" value="PROTEIN FAR1-RELATED SEQUENCE"/>
    <property type="match status" value="1"/>
</dbReference>
<dbReference type="PANTHER" id="PTHR47718">
    <property type="entry name" value="OS01G0519700 PROTEIN"/>
    <property type="match status" value="1"/>
</dbReference>
<accession>A0A9R1VX16</accession>
<comment type="caution">
    <text evidence="1">The sequence shown here is derived from an EMBL/GenBank/DDBJ whole genome shotgun (WGS) entry which is preliminary data.</text>
</comment>
<evidence type="ECO:0000313" key="2">
    <source>
        <dbReference type="Proteomes" id="UP000235145"/>
    </source>
</evidence>
<keyword evidence="2" id="KW-1185">Reference proteome</keyword>
<protein>
    <recommendedName>
        <fullName evidence="3">Protein FAR1-RELATED SEQUENCE</fullName>
    </recommendedName>
</protein>